<dbReference type="EMBL" id="AOIA01000116">
    <property type="protein sequence ID" value="ELY57786.1"/>
    <property type="molecule type" value="Genomic_DNA"/>
</dbReference>
<feature type="domain" description="SPW repeat-containing integral membrane" evidence="3">
    <location>
        <begin position="60"/>
        <end position="152"/>
    </location>
</feature>
<feature type="region of interest" description="Disordered" evidence="1">
    <location>
        <begin position="1"/>
        <end position="51"/>
    </location>
</feature>
<evidence type="ECO:0000313" key="5">
    <source>
        <dbReference type="Proteomes" id="UP000011531"/>
    </source>
</evidence>
<proteinExistence type="predicted"/>
<gene>
    <name evidence="4" type="ORF">C492_12729</name>
</gene>
<reference evidence="4 5" key="1">
    <citation type="journal article" date="2014" name="PLoS Genet.">
        <title>Phylogenetically driven sequencing of extremely halophilic archaea reveals strategies for static and dynamic osmo-response.</title>
        <authorList>
            <person name="Becker E.A."/>
            <person name="Seitzer P.M."/>
            <person name="Tritt A."/>
            <person name="Larsen D."/>
            <person name="Krusor M."/>
            <person name="Yao A.I."/>
            <person name="Wu D."/>
            <person name="Madern D."/>
            <person name="Eisen J.A."/>
            <person name="Darling A.E."/>
            <person name="Facciotti M.T."/>
        </authorList>
    </citation>
    <scope>NUCLEOTIDE SEQUENCE [LARGE SCALE GENOMIC DNA]</scope>
    <source>
        <strain evidence="4 5">DSM 18795</strain>
    </source>
</reference>
<evidence type="ECO:0000259" key="3">
    <source>
        <dbReference type="Pfam" id="PF03779"/>
    </source>
</evidence>
<keyword evidence="2" id="KW-0812">Transmembrane</keyword>
<organism evidence="4 5">
    <name type="scientific">Natronococcus jeotgali DSM 18795</name>
    <dbReference type="NCBI Taxonomy" id="1227498"/>
    <lineage>
        <taxon>Archaea</taxon>
        <taxon>Methanobacteriati</taxon>
        <taxon>Methanobacteriota</taxon>
        <taxon>Stenosarchaea group</taxon>
        <taxon>Halobacteria</taxon>
        <taxon>Halobacteriales</taxon>
        <taxon>Natrialbaceae</taxon>
        <taxon>Natronococcus</taxon>
    </lineage>
</organism>
<name>L9X8K9_9EURY</name>
<dbReference type="STRING" id="1227498.C492_12729"/>
<dbReference type="Proteomes" id="UP000011531">
    <property type="component" value="Unassembled WGS sequence"/>
</dbReference>
<feature type="transmembrane region" description="Helical" evidence="2">
    <location>
        <begin position="82"/>
        <end position="102"/>
    </location>
</feature>
<dbReference type="Pfam" id="PF03779">
    <property type="entry name" value="SPW"/>
    <property type="match status" value="1"/>
</dbReference>
<comment type="caution">
    <text evidence="4">The sequence shown here is derived from an EMBL/GenBank/DDBJ whole genome shotgun (WGS) entry which is preliminary data.</text>
</comment>
<keyword evidence="5" id="KW-1185">Reference proteome</keyword>
<dbReference type="AlphaFoldDB" id="L9X8K9"/>
<keyword evidence="2" id="KW-0472">Membrane</keyword>
<dbReference type="InterPro" id="IPR005530">
    <property type="entry name" value="SPW"/>
</dbReference>
<dbReference type="OrthoDB" id="170851at2157"/>
<keyword evidence="2" id="KW-1133">Transmembrane helix</keyword>
<evidence type="ECO:0000256" key="1">
    <source>
        <dbReference type="SAM" id="MobiDB-lite"/>
    </source>
</evidence>
<feature type="transmembrane region" description="Helical" evidence="2">
    <location>
        <begin position="57"/>
        <end position="76"/>
    </location>
</feature>
<dbReference type="PATRIC" id="fig|1227498.3.peg.2469"/>
<protein>
    <recommendedName>
        <fullName evidence="3">SPW repeat-containing integral membrane domain-containing protein</fullName>
    </recommendedName>
</protein>
<dbReference type="RefSeq" id="WP_008423988.1">
    <property type="nucleotide sequence ID" value="NZ_AOIA01000116.1"/>
</dbReference>
<feature type="transmembrane region" description="Helical" evidence="2">
    <location>
        <begin position="114"/>
        <end position="132"/>
    </location>
</feature>
<evidence type="ECO:0000313" key="4">
    <source>
        <dbReference type="EMBL" id="ELY57786.1"/>
    </source>
</evidence>
<feature type="transmembrane region" description="Helical" evidence="2">
    <location>
        <begin position="138"/>
        <end position="157"/>
    </location>
</feature>
<evidence type="ECO:0000256" key="2">
    <source>
        <dbReference type="SAM" id="Phobius"/>
    </source>
</evidence>
<feature type="compositionally biased region" description="Basic and acidic residues" evidence="1">
    <location>
        <begin position="1"/>
        <end position="22"/>
    </location>
</feature>
<feature type="compositionally biased region" description="Basic and acidic residues" evidence="1">
    <location>
        <begin position="30"/>
        <end position="40"/>
    </location>
</feature>
<sequence>MNDSNGDDRRPDASPEDRRPAEAESGAGTGDRDGRGRDPGDGSAPIASEERRRHTPLISAAVAAIGAWVAVSALVYDFGAAALWNNALVGSVVLVAGAYNCYRLINGVPLSVGVASLVAILGIWLIVAPALFGMTDGFWSTLVSGLLVAGLAGYDAYEARAARSVAIDRGTEAP</sequence>
<accession>L9X8K9</accession>